<evidence type="ECO:0000256" key="3">
    <source>
        <dbReference type="ARBA" id="ARBA00023139"/>
    </source>
</evidence>
<dbReference type="PANTHER" id="PTHR37423:SF1">
    <property type="entry name" value="OUTER MEMBRANE PROTEIN ASSEMBLY FACTOR BAMD"/>
    <property type="match status" value="1"/>
</dbReference>
<evidence type="ECO:0000256" key="1">
    <source>
        <dbReference type="ARBA" id="ARBA00022729"/>
    </source>
</evidence>
<dbReference type="GO" id="GO:0043165">
    <property type="term" value="P:Gram-negative-bacterium-type cell outer membrane assembly"/>
    <property type="evidence" value="ECO:0007669"/>
    <property type="project" value="UniProtKB-UniRule"/>
</dbReference>
<keyword evidence="5 6" id="KW-0449">Lipoprotein</keyword>
<evidence type="ECO:0000259" key="8">
    <source>
        <dbReference type="Pfam" id="PF13525"/>
    </source>
</evidence>
<evidence type="ECO:0000313" key="10">
    <source>
        <dbReference type="Proteomes" id="UP000315825"/>
    </source>
</evidence>
<evidence type="ECO:0000256" key="2">
    <source>
        <dbReference type="ARBA" id="ARBA00023136"/>
    </source>
</evidence>
<dbReference type="InterPro" id="IPR017689">
    <property type="entry name" value="BamD"/>
</dbReference>
<evidence type="ECO:0000256" key="6">
    <source>
        <dbReference type="HAMAP-Rule" id="MF_00922"/>
    </source>
</evidence>
<dbReference type="SUPFAM" id="SSF48452">
    <property type="entry name" value="TPR-like"/>
    <property type="match status" value="1"/>
</dbReference>
<dbReference type="PROSITE" id="PS51257">
    <property type="entry name" value="PROKAR_LIPOPROTEIN"/>
    <property type="match status" value="1"/>
</dbReference>
<dbReference type="AlphaFoldDB" id="A0A520MWN5"/>
<comment type="subunit">
    <text evidence="6">Part of the Bam complex.</text>
</comment>
<comment type="subcellular location">
    <subcellularLocation>
        <location evidence="6">Cell outer membrane</location>
        <topology evidence="6">Lipid-anchor</topology>
    </subcellularLocation>
</comment>
<accession>A0A520MWN5</accession>
<dbReference type="InterPro" id="IPR039565">
    <property type="entry name" value="BamD-like"/>
</dbReference>
<keyword evidence="3 6" id="KW-0564">Palmitate</keyword>
<dbReference type="Gene3D" id="1.25.40.10">
    <property type="entry name" value="Tetratricopeptide repeat domain"/>
    <property type="match status" value="1"/>
</dbReference>
<evidence type="ECO:0000256" key="5">
    <source>
        <dbReference type="ARBA" id="ARBA00023288"/>
    </source>
</evidence>
<dbReference type="CDD" id="cd15830">
    <property type="entry name" value="BamD"/>
    <property type="match status" value="1"/>
</dbReference>
<dbReference type="PANTHER" id="PTHR37423">
    <property type="entry name" value="SOLUBLE LYTIC MUREIN TRANSGLYCOSYLASE-RELATED"/>
    <property type="match status" value="1"/>
</dbReference>
<feature type="domain" description="Outer membrane lipoprotein BamD-like" evidence="8">
    <location>
        <begin position="34"/>
        <end position="232"/>
    </location>
</feature>
<dbReference type="GO" id="GO:1990063">
    <property type="term" value="C:Bam protein complex"/>
    <property type="evidence" value="ECO:0007669"/>
    <property type="project" value="TreeGrafter"/>
</dbReference>
<organism evidence="9 10">
    <name type="scientific">SAR86 cluster bacterium</name>
    <dbReference type="NCBI Taxonomy" id="2030880"/>
    <lineage>
        <taxon>Bacteria</taxon>
        <taxon>Pseudomonadati</taxon>
        <taxon>Pseudomonadota</taxon>
        <taxon>Gammaproteobacteria</taxon>
        <taxon>SAR86 cluster</taxon>
    </lineage>
</organism>
<dbReference type="Pfam" id="PF13525">
    <property type="entry name" value="YfiO"/>
    <property type="match status" value="1"/>
</dbReference>
<keyword evidence="4 6" id="KW-0998">Cell outer membrane</keyword>
<proteinExistence type="inferred from homology"/>
<gene>
    <name evidence="6" type="primary">bamD</name>
    <name evidence="9" type="ORF">EVA92_04840</name>
</gene>
<evidence type="ECO:0000256" key="4">
    <source>
        <dbReference type="ARBA" id="ARBA00023237"/>
    </source>
</evidence>
<evidence type="ECO:0000313" key="9">
    <source>
        <dbReference type="EMBL" id="RZO25599.1"/>
    </source>
</evidence>
<dbReference type="GO" id="GO:0051205">
    <property type="term" value="P:protein insertion into membrane"/>
    <property type="evidence" value="ECO:0007669"/>
    <property type="project" value="UniProtKB-UniRule"/>
</dbReference>
<keyword evidence="1 6" id="KW-0732">Signal</keyword>
<sequence>MMNNKLLIATIFILLLSGCASKDDEEREPAEVILYNLAQERINAQNFVGAVESLSRIERFYPFGVYAEQARADLIYAHYMTGDYDSAYASSEKFIRLYPRNTNIDYAYFMRGMTGYYQDDGIIGNVFSLELAKRDVSGAMQSYADLTEYIIRFPESEYIDPARERLIFLRNLIASSELDGAEYYLKRGAYVAALNRANYVLKNIPNSTENYRALEIMKDAYEKLGYPEYAEKIIELQEVN</sequence>
<comment type="similarity">
    <text evidence="6">Belongs to the BamD family.</text>
</comment>
<evidence type="ECO:0000256" key="7">
    <source>
        <dbReference type="SAM" id="SignalP"/>
    </source>
</evidence>
<name>A0A520MWN5_9GAMM</name>
<dbReference type="HAMAP" id="MF_00922">
    <property type="entry name" value="OM_assembly_BamD"/>
    <property type="match status" value="1"/>
</dbReference>
<dbReference type="InterPro" id="IPR011990">
    <property type="entry name" value="TPR-like_helical_dom_sf"/>
</dbReference>
<reference evidence="9 10" key="1">
    <citation type="submission" date="2019-02" db="EMBL/GenBank/DDBJ databases">
        <title>Prokaryotic population dynamics and viral predation in marine succession experiment using metagenomics: the confinement effect.</title>
        <authorList>
            <person name="Haro-Moreno J.M."/>
            <person name="Rodriguez-Valera F."/>
            <person name="Lopez-Perez M."/>
        </authorList>
    </citation>
    <scope>NUCLEOTIDE SEQUENCE [LARGE SCALE GENOMIC DNA]</scope>
    <source>
        <strain evidence="9">MED-G159</strain>
    </source>
</reference>
<dbReference type="NCBIfam" id="TIGR03302">
    <property type="entry name" value="OM_YfiO"/>
    <property type="match status" value="1"/>
</dbReference>
<dbReference type="Proteomes" id="UP000315825">
    <property type="component" value="Unassembled WGS sequence"/>
</dbReference>
<protein>
    <recommendedName>
        <fullName evidence="6">Outer membrane protein assembly factor BamD</fullName>
    </recommendedName>
</protein>
<feature type="chain" id="PRO_5022275119" description="Outer membrane protein assembly factor BamD" evidence="7">
    <location>
        <begin position="23"/>
        <end position="240"/>
    </location>
</feature>
<dbReference type="EMBL" id="SHBE01000014">
    <property type="protein sequence ID" value="RZO25599.1"/>
    <property type="molecule type" value="Genomic_DNA"/>
</dbReference>
<keyword evidence="2 6" id="KW-0472">Membrane</keyword>
<comment type="function">
    <text evidence="6">Part of the outer membrane protein assembly complex, which is involved in assembly and insertion of beta-barrel proteins into the outer membrane.</text>
</comment>
<comment type="caution">
    <text evidence="9">The sequence shown here is derived from an EMBL/GenBank/DDBJ whole genome shotgun (WGS) entry which is preliminary data.</text>
</comment>
<feature type="signal peptide" evidence="7">
    <location>
        <begin position="1"/>
        <end position="22"/>
    </location>
</feature>